<reference evidence="1 2" key="1">
    <citation type="submission" date="2019-03" db="EMBL/GenBank/DDBJ databases">
        <title>Genomic Encyclopedia of Type Strains, Phase IV (KMG-IV): sequencing the most valuable type-strain genomes for metagenomic binning, comparative biology and taxonomic classification.</title>
        <authorList>
            <person name="Goeker M."/>
        </authorList>
    </citation>
    <scope>NUCLEOTIDE SEQUENCE [LARGE SCALE GENOMIC DNA]</scope>
    <source>
        <strain evidence="1 2">DSM 21944</strain>
    </source>
</reference>
<evidence type="ECO:0000313" key="2">
    <source>
        <dbReference type="Proteomes" id="UP000294599"/>
    </source>
</evidence>
<organism evidence="1 2">
    <name type="scientific">Pseudofulvimonas gallinarii</name>
    <dbReference type="NCBI Taxonomy" id="634155"/>
    <lineage>
        <taxon>Bacteria</taxon>
        <taxon>Pseudomonadati</taxon>
        <taxon>Pseudomonadota</taxon>
        <taxon>Gammaproteobacteria</taxon>
        <taxon>Lysobacterales</taxon>
        <taxon>Rhodanobacteraceae</taxon>
        <taxon>Pseudofulvimonas</taxon>
    </lineage>
</organism>
<dbReference type="RefSeq" id="WP_132577439.1">
    <property type="nucleotide sequence ID" value="NZ_JBHLWF010000014.1"/>
</dbReference>
<evidence type="ECO:0000313" key="1">
    <source>
        <dbReference type="EMBL" id="TCS97587.1"/>
    </source>
</evidence>
<sequence>MNPTRPNAQRRVAAVHVQAQSFRHYRMPAQAQARPMTPLDRLAQALGPAGQRLLAWFAPRR</sequence>
<comment type="caution">
    <text evidence="1">The sequence shown here is derived from an EMBL/GenBank/DDBJ whole genome shotgun (WGS) entry which is preliminary data.</text>
</comment>
<dbReference type="Proteomes" id="UP000294599">
    <property type="component" value="Unassembled WGS sequence"/>
</dbReference>
<gene>
    <name evidence="1" type="ORF">EDC25_11269</name>
</gene>
<proteinExistence type="predicted"/>
<dbReference type="AlphaFoldDB" id="A0A4V2UVY1"/>
<protein>
    <submittedName>
        <fullName evidence="1">Uncharacterized protein</fullName>
    </submittedName>
</protein>
<keyword evidence="2" id="KW-1185">Reference proteome</keyword>
<name>A0A4V2UVY1_9GAMM</name>
<accession>A0A4V2UVY1</accession>
<dbReference type="EMBL" id="SMAF01000012">
    <property type="protein sequence ID" value="TCS97587.1"/>
    <property type="molecule type" value="Genomic_DNA"/>
</dbReference>